<organism evidence="7 8">
    <name type="scientific">Batillaria attramentaria</name>
    <dbReference type="NCBI Taxonomy" id="370345"/>
    <lineage>
        <taxon>Eukaryota</taxon>
        <taxon>Metazoa</taxon>
        <taxon>Spiralia</taxon>
        <taxon>Lophotrochozoa</taxon>
        <taxon>Mollusca</taxon>
        <taxon>Gastropoda</taxon>
        <taxon>Caenogastropoda</taxon>
        <taxon>Sorbeoconcha</taxon>
        <taxon>Cerithioidea</taxon>
        <taxon>Batillariidae</taxon>
        <taxon>Batillaria</taxon>
    </lineage>
</organism>
<keyword evidence="8" id="KW-1185">Reference proteome</keyword>
<keyword evidence="2" id="KW-1015">Disulfide bond</keyword>
<dbReference type="PROSITE" id="PS51910">
    <property type="entry name" value="GH18_2"/>
    <property type="match status" value="2"/>
</dbReference>
<evidence type="ECO:0000313" key="7">
    <source>
        <dbReference type="EMBL" id="KAK7482031.1"/>
    </source>
</evidence>
<dbReference type="SUPFAM" id="SSF51445">
    <property type="entry name" value="(Trans)glycosidases"/>
    <property type="match status" value="2"/>
</dbReference>
<name>A0ABD0K3X3_9CAEN</name>
<feature type="domain" description="GH18" evidence="6">
    <location>
        <begin position="1"/>
        <end position="129"/>
    </location>
</feature>
<dbReference type="Proteomes" id="UP001519460">
    <property type="component" value="Unassembled WGS sequence"/>
</dbReference>
<dbReference type="SUPFAM" id="SSF54556">
    <property type="entry name" value="Chitinase insertion domain"/>
    <property type="match status" value="2"/>
</dbReference>
<dbReference type="InterPro" id="IPR050314">
    <property type="entry name" value="Glycosyl_Hydrlase_18"/>
</dbReference>
<keyword evidence="3 4" id="KW-0326">Glycosidase</keyword>
<dbReference type="FunFam" id="3.10.50.10:FF:000001">
    <property type="entry name" value="Chitinase 3-like 1"/>
    <property type="match status" value="1"/>
</dbReference>
<comment type="similarity">
    <text evidence="5">Belongs to the glycosyl hydrolase 18 family.</text>
</comment>
<feature type="domain" description="GH18" evidence="6">
    <location>
        <begin position="153"/>
        <end position="511"/>
    </location>
</feature>
<dbReference type="PANTHER" id="PTHR11177">
    <property type="entry name" value="CHITINASE"/>
    <property type="match status" value="1"/>
</dbReference>
<dbReference type="InterPro" id="IPR011583">
    <property type="entry name" value="Chitinase_II/V-like_cat"/>
</dbReference>
<dbReference type="InterPro" id="IPR029070">
    <property type="entry name" value="Chitinase_insertion_sf"/>
</dbReference>
<dbReference type="Pfam" id="PF00704">
    <property type="entry name" value="Glyco_hydro_18"/>
    <property type="match status" value="2"/>
</dbReference>
<dbReference type="GO" id="GO:0004568">
    <property type="term" value="F:chitinase activity"/>
    <property type="evidence" value="ECO:0007669"/>
    <property type="project" value="UniProtKB-ARBA"/>
</dbReference>
<dbReference type="InterPro" id="IPR001223">
    <property type="entry name" value="Glyco_hydro18_cat"/>
</dbReference>
<gene>
    <name evidence="7" type="ORF">BaRGS_00026723</name>
</gene>
<sequence>MTLGIAFYGISENMTDSTDLGSPIAGGGEGGPVLHQQGMMAYFEICKILNEQEGITSGRLPGTNAPFISSGNTWTGYDDPTSVQEKAEYVKQQGLSGVSLWTIDLDDFNGMCGDKNPLLHAVSNQFNPVKTLTVQEDGSSCENHYSASSHHRYRTVCYYAGWARWRQDPVTFHPEDADTGLCSHLVYAFASLDKDGLHIVPASASDTAIEKPNLKVMLAVGGWNLGSAEFSAMVSSENNIHSFAGAAIEFLHQYNFDGLDVDWEYPADRGSPPEDKHRFTQLMQVLHQRFATDHRLTNRSKLILSAAVSIDRNRVQNSYELPEVADAADFLNLIAYDMHGSWDTAAYHHSPLYSTTEDETDSIDYLINWILNTTVPPSKLNLGLALYGRTVNLTDPTNTAVGAPSSGGGSGGPLIGEEGFLAYYEICKILTETENVTSGRLSGTKAPYMVDGRRWTGYDDAQSIREKVDYVVQHDLGGVSVWSIDLDDFHGICGQGHYPMMHAIKNQFHSILVG</sequence>
<evidence type="ECO:0000313" key="8">
    <source>
        <dbReference type="Proteomes" id="UP001519460"/>
    </source>
</evidence>
<dbReference type="PROSITE" id="PS01095">
    <property type="entry name" value="GH18_1"/>
    <property type="match status" value="1"/>
</dbReference>
<dbReference type="GO" id="GO:0006032">
    <property type="term" value="P:chitin catabolic process"/>
    <property type="evidence" value="ECO:0007669"/>
    <property type="project" value="UniProtKB-ARBA"/>
</dbReference>
<dbReference type="SMART" id="SM00636">
    <property type="entry name" value="Glyco_18"/>
    <property type="match status" value="1"/>
</dbReference>
<evidence type="ECO:0000256" key="5">
    <source>
        <dbReference type="RuleBase" id="RU004453"/>
    </source>
</evidence>
<evidence type="ECO:0000256" key="3">
    <source>
        <dbReference type="ARBA" id="ARBA00023295"/>
    </source>
</evidence>
<evidence type="ECO:0000256" key="4">
    <source>
        <dbReference type="RuleBase" id="RU000489"/>
    </source>
</evidence>
<comment type="caution">
    <text evidence="7">The sequence shown here is derived from an EMBL/GenBank/DDBJ whole genome shotgun (WGS) entry which is preliminary data.</text>
</comment>
<protein>
    <recommendedName>
        <fullName evidence="6">GH18 domain-containing protein</fullName>
    </recommendedName>
</protein>
<dbReference type="Gene3D" id="3.20.20.80">
    <property type="entry name" value="Glycosidases"/>
    <property type="match status" value="2"/>
</dbReference>
<reference evidence="7 8" key="1">
    <citation type="journal article" date="2023" name="Sci. Data">
        <title>Genome assembly of the Korean intertidal mud-creeper Batillaria attramentaria.</title>
        <authorList>
            <person name="Patra A.K."/>
            <person name="Ho P.T."/>
            <person name="Jun S."/>
            <person name="Lee S.J."/>
            <person name="Kim Y."/>
            <person name="Won Y.J."/>
        </authorList>
    </citation>
    <scope>NUCLEOTIDE SEQUENCE [LARGE SCALE GENOMIC DNA]</scope>
    <source>
        <strain evidence="7">Wonlab-2016</strain>
    </source>
</reference>
<keyword evidence="1 4" id="KW-0378">Hydrolase</keyword>
<dbReference type="PANTHER" id="PTHR11177:SF317">
    <property type="entry name" value="CHITINASE 12-RELATED"/>
    <property type="match status" value="1"/>
</dbReference>
<proteinExistence type="inferred from homology"/>
<dbReference type="InterPro" id="IPR017853">
    <property type="entry name" value="GH"/>
</dbReference>
<dbReference type="AlphaFoldDB" id="A0ABD0K3X3"/>
<evidence type="ECO:0000256" key="2">
    <source>
        <dbReference type="ARBA" id="ARBA00023157"/>
    </source>
</evidence>
<evidence type="ECO:0000259" key="6">
    <source>
        <dbReference type="PROSITE" id="PS51910"/>
    </source>
</evidence>
<dbReference type="Gene3D" id="3.10.50.10">
    <property type="match status" value="2"/>
</dbReference>
<accession>A0ABD0K3X3</accession>
<dbReference type="InterPro" id="IPR001579">
    <property type="entry name" value="Glyco_hydro_18_chit_AS"/>
</dbReference>
<dbReference type="EMBL" id="JACVVK020000252">
    <property type="protein sequence ID" value="KAK7482031.1"/>
    <property type="molecule type" value="Genomic_DNA"/>
</dbReference>
<evidence type="ECO:0000256" key="1">
    <source>
        <dbReference type="ARBA" id="ARBA00022801"/>
    </source>
</evidence>